<accession>A0A915J6C4</accession>
<evidence type="ECO:0000313" key="1">
    <source>
        <dbReference type="Proteomes" id="UP000887565"/>
    </source>
</evidence>
<evidence type="ECO:0000313" key="2">
    <source>
        <dbReference type="WBParaSite" id="nRc.2.0.1.t21329-RA"/>
    </source>
</evidence>
<dbReference type="Proteomes" id="UP000887565">
    <property type="component" value="Unplaced"/>
</dbReference>
<proteinExistence type="predicted"/>
<reference evidence="2" key="1">
    <citation type="submission" date="2022-11" db="UniProtKB">
        <authorList>
            <consortium name="WormBaseParasite"/>
        </authorList>
    </citation>
    <scope>IDENTIFICATION</scope>
</reference>
<dbReference type="WBParaSite" id="nRc.2.0.1.t21329-RA">
    <property type="protein sequence ID" value="nRc.2.0.1.t21329-RA"/>
    <property type="gene ID" value="nRc.2.0.1.g21329"/>
</dbReference>
<organism evidence="1 2">
    <name type="scientific">Romanomermis culicivorax</name>
    <name type="common">Nematode worm</name>
    <dbReference type="NCBI Taxonomy" id="13658"/>
    <lineage>
        <taxon>Eukaryota</taxon>
        <taxon>Metazoa</taxon>
        <taxon>Ecdysozoa</taxon>
        <taxon>Nematoda</taxon>
        <taxon>Enoplea</taxon>
        <taxon>Dorylaimia</taxon>
        <taxon>Mermithida</taxon>
        <taxon>Mermithoidea</taxon>
        <taxon>Mermithidae</taxon>
        <taxon>Romanomermis</taxon>
    </lineage>
</organism>
<name>A0A915J6C4_ROMCU</name>
<dbReference type="AlphaFoldDB" id="A0A915J6C4"/>
<keyword evidence="1" id="KW-1185">Reference proteome</keyword>
<protein>
    <submittedName>
        <fullName evidence="2">Uncharacterized protein</fullName>
    </submittedName>
</protein>
<sequence>MQQAQARPGEKFRPGCAYRIQDGTSQKLRLKMNARETTSFRNRMVLLRHNKWTRVTLRNISD</sequence>